<feature type="transmembrane region" description="Helical" evidence="6">
    <location>
        <begin position="514"/>
        <end position="531"/>
    </location>
</feature>
<comment type="subcellular location">
    <subcellularLocation>
        <location evidence="1">Membrane</location>
        <topology evidence="1">Multi-pass membrane protein</topology>
    </subcellularLocation>
</comment>
<dbReference type="EMBL" id="LT629792">
    <property type="protein sequence ID" value="SDT86418.1"/>
    <property type="molecule type" value="Genomic_DNA"/>
</dbReference>
<dbReference type="PANTHER" id="PTHR31632">
    <property type="entry name" value="IRON TRANSPORTER FTH1"/>
    <property type="match status" value="1"/>
</dbReference>
<dbReference type="PANTHER" id="PTHR31632:SF2">
    <property type="entry name" value="PLASMA MEMBRANE IRON PERMEASE"/>
    <property type="match status" value="1"/>
</dbReference>
<name>A0ABY0V5I1_9ACTO</name>
<sequence>MSTARLEHRIEPQRLVGVACVVALMAILMAMLALPAHAQPAPASTLISAEQPAHDSWSSVAKEMGSILDDAVEKYQGGDAKGGKDTVNVAYYQRYETLGFEKQVMARISGARVSTVEMEFSLLKKAMSDGDDAGVTQHADTLKTMLVEDAATLDGGSADGESYSPGPWGQVAKEMNGILDEAVDHFKNGDIEAGKDTVNVAYYQRYETLGFEKQVMARISGTRVSTVEMEFSLLKKAMNDGNADVVDQHATTLKNYIREDANTLDGYEGTGATESSPWLSAFLPAFLIILREGFEAILVVGAVIAYLIKAGHGDKTKVVWAGTGVAIVCSIVLAVLLSNITALAGHNQELIEGLTALLAVAMLIWVSNWMIGKSSQAAWDRFIKSKTERSLSQGSLFSLAFIAFLAVFREGAETILFYLPVIAQAGNQVHYVWVGLGVGAVCLVIVYLMIRLLAVRIPLRPFFIVTSILLAIMAITFTGSGIKELQEADAFPLTPINGAPTIDLLGIYPRVENLAAQGLVLLIIIGLFVWGSRRNRAQAAADNATPSEDKTETVQ</sequence>
<evidence type="ECO:0000313" key="8">
    <source>
        <dbReference type="EMBL" id="SDT86418.1"/>
    </source>
</evidence>
<feature type="transmembrane region" description="Helical" evidence="6">
    <location>
        <begin position="391"/>
        <end position="409"/>
    </location>
</feature>
<evidence type="ECO:0000256" key="3">
    <source>
        <dbReference type="ARBA" id="ARBA00022692"/>
    </source>
</evidence>
<keyword evidence="9" id="KW-1185">Reference proteome</keyword>
<feature type="transmembrane region" description="Helical" evidence="6">
    <location>
        <begin position="319"/>
        <end position="344"/>
    </location>
</feature>
<keyword evidence="3 6" id="KW-0812">Transmembrane</keyword>
<keyword evidence="5 6" id="KW-0472">Membrane</keyword>
<feature type="transmembrane region" description="Helical" evidence="6">
    <location>
        <begin position="429"/>
        <end position="450"/>
    </location>
</feature>
<feature type="transmembrane region" description="Helical" evidence="6">
    <location>
        <begin position="350"/>
        <end position="371"/>
    </location>
</feature>
<feature type="transmembrane region" description="Helical" evidence="6">
    <location>
        <begin position="282"/>
        <end position="307"/>
    </location>
</feature>
<keyword evidence="7" id="KW-0732">Signal</keyword>
<proteinExistence type="inferred from homology"/>
<evidence type="ECO:0000256" key="1">
    <source>
        <dbReference type="ARBA" id="ARBA00004141"/>
    </source>
</evidence>
<evidence type="ECO:0000256" key="4">
    <source>
        <dbReference type="ARBA" id="ARBA00022989"/>
    </source>
</evidence>
<comment type="similarity">
    <text evidence="2">Belongs to the oxidase-dependent Fe transporter (OFeT) (TC 9.A.10.1) family.</text>
</comment>
<dbReference type="InterPro" id="IPR004923">
    <property type="entry name" value="FTR1/Fip1/EfeU"/>
</dbReference>
<reference evidence="8 9" key="1">
    <citation type="submission" date="2016-10" db="EMBL/GenBank/DDBJ databases">
        <authorList>
            <person name="Varghese N."/>
            <person name="Submissions S."/>
        </authorList>
    </citation>
    <scope>NUCLEOTIDE SEQUENCE [LARGE SCALE GENOMIC DNA]</scope>
    <source>
        <strain evidence="8 9">DSM 9169</strain>
    </source>
</reference>
<feature type="transmembrane region" description="Helical" evidence="6">
    <location>
        <begin position="462"/>
        <end position="482"/>
    </location>
</feature>
<evidence type="ECO:0000256" key="2">
    <source>
        <dbReference type="ARBA" id="ARBA00008333"/>
    </source>
</evidence>
<gene>
    <name evidence="8" type="ORF">SAMN04489714_0305</name>
</gene>
<dbReference type="Proteomes" id="UP000198976">
    <property type="component" value="Chromosome I"/>
</dbReference>
<evidence type="ECO:0000256" key="5">
    <source>
        <dbReference type="ARBA" id="ARBA00023136"/>
    </source>
</evidence>
<keyword evidence="4 6" id="KW-1133">Transmembrane helix</keyword>
<feature type="chain" id="PRO_5045660066" evidence="7">
    <location>
        <begin position="39"/>
        <end position="555"/>
    </location>
</feature>
<accession>A0ABY0V5I1</accession>
<dbReference type="Pfam" id="PF03239">
    <property type="entry name" value="FTR1"/>
    <property type="match status" value="1"/>
</dbReference>
<evidence type="ECO:0000256" key="7">
    <source>
        <dbReference type="SAM" id="SignalP"/>
    </source>
</evidence>
<feature type="signal peptide" evidence="7">
    <location>
        <begin position="1"/>
        <end position="38"/>
    </location>
</feature>
<protein>
    <submittedName>
        <fullName evidence="8">High-affinity iron transporter</fullName>
    </submittedName>
</protein>
<evidence type="ECO:0000313" key="9">
    <source>
        <dbReference type="Proteomes" id="UP000198976"/>
    </source>
</evidence>
<evidence type="ECO:0000256" key="6">
    <source>
        <dbReference type="SAM" id="Phobius"/>
    </source>
</evidence>
<organism evidence="8 9">
    <name type="scientific">Schaalia radingae</name>
    <dbReference type="NCBI Taxonomy" id="131110"/>
    <lineage>
        <taxon>Bacteria</taxon>
        <taxon>Bacillati</taxon>
        <taxon>Actinomycetota</taxon>
        <taxon>Actinomycetes</taxon>
        <taxon>Actinomycetales</taxon>
        <taxon>Actinomycetaceae</taxon>
        <taxon>Schaalia</taxon>
    </lineage>
</organism>